<dbReference type="Proteomes" id="UP000243579">
    <property type="component" value="Unassembled WGS sequence"/>
</dbReference>
<organism evidence="5 6">
    <name type="scientific">Achlya hypogyna</name>
    <name type="common">Oomycete</name>
    <name type="synonym">Protoachlya hypogyna</name>
    <dbReference type="NCBI Taxonomy" id="1202772"/>
    <lineage>
        <taxon>Eukaryota</taxon>
        <taxon>Sar</taxon>
        <taxon>Stramenopiles</taxon>
        <taxon>Oomycota</taxon>
        <taxon>Saprolegniomycetes</taxon>
        <taxon>Saprolegniales</taxon>
        <taxon>Achlyaceae</taxon>
        <taxon>Achlya</taxon>
    </lineage>
</organism>
<feature type="domain" description="HMG box" evidence="4">
    <location>
        <begin position="198"/>
        <end position="265"/>
    </location>
</feature>
<feature type="domain" description="HMG box" evidence="4">
    <location>
        <begin position="4"/>
        <end position="72"/>
    </location>
</feature>
<dbReference type="SMART" id="SM00398">
    <property type="entry name" value="HMG"/>
    <property type="match status" value="5"/>
</dbReference>
<dbReference type="SUPFAM" id="SSF47095">
    <property type="entry name" value="HMG-box"/>
    <property type="match status" value="5"/>
</dbReference>
<dbReference type="Pfam" id="PF00505">
    <property type="entry name" value="HMG_box"/>
    <property type="match status" value="4"/>
</dbReference>
<feature type="DNA-binding region" description="HMG box" evidence="2">
    <location>
        <begin position="198"/>
        <end position="265"/>
    </location>
</feature>
<dbReference type="InterPro" id="IPR009071">
    <property type="entry name" value="HMG_box_dom"/>
</dbReference>
<dbReference type="EMBL" id="JNBR01000357">
    <property type="protein sequence ID" value="OQR94605.1"/>
    <property type="molecule type" value="Genomic_DNA"/>
</dbReference>
<feature type="DNA-binding region" description="HMG box" evidence="2">
    <location>
        <begin position="126"/>
        <end position="182"/>
    </location>
</feature>
<dbReference type="AlphaFoldDB" id="A0A1V9Z9B7"/>
<dbReference type="InterPro" id="IPR050342">
    <property type="entry name" value="HMGB"/>
</dbReference>
<dbReference type="GO" id="GO:0003677">
    <property type="term" value="F:DNA binding"/>
    <property type="evidence" value="ECO:0007669"/>
    <property type="project" value="UniProtKB-UniRule"/>
</dbReference>
<feature type="domain" description="HMG box" evidence="4">
    <location>
        <begin position="379"/>
        <end position="433"/>
    </location>
</feature>
<dbReference type="STRING" id="1202772.A0A1V9Z9B7"/>
<feature type="region of interest" description="Disordered" evidence="3">
    <location>
        <begin position="261"/>
        <end position="295"/>
    </location>
</feature>
<feature type="domain" description="HMG box" evidence="4">
    <location>
        <begin position="126"/>
        <end position="182"/>
    </location>
</feature>
<keyword evidence="1 2" id="KW-0238">DNA-binding</keyword>
<feature type="DNA-binding region" description="HMG box" evidence="2">
    <location>
        <begin position="379"/>
        <end position="433"/>
    </location>
</feature>
<keyword evidence="6" id="KW-1185">Reference proteome</keyword>
<protein>
    <recommendedName>
        <fullName evidence="4">HMG box domain-containing protein</fullName>
    </recommendedName>
</protein>
<dbReference type="OrthoDB" id="1919336at2759"/>
<dbReference type="GO" id="GO:0005634">
    <property type="term" value="C:nucleus"/>
    <property type="evidence" value="ECO:0007669"/>
    <property type="project" value="UniProtKB-UniRule"/>
</dbReference>
<feature type="domain" description="HMG box" evidence="4">
    <location>
        <begin position="295"/>
        <end position="359"/>
    </location>
</feature>
<keyword evidence="2" id="KW-0539">Nucleus</keyword>
<reference evidence="5 6" key="1">
    <citation type="journal article" date="2014" name="Genome Biol. Evol.">
        <title>The secreted proteins of Achlya hypogyna and Thraustotheca clavata identify the ancestral oomycete secretome and reveal gene acquisitions by horizontal gene transfer.</title>
        <authorList>
            <person name="Misner I."/>
            <person name="Blouin N."/>
            <person name="Leonard G."/>
            <person name="Richards T.A."/>
            <person name="Lane C.E."/>
        </authorList>
    </citation>
    <scope>NUCLEOTIDE SEQUENCE [LARGE SCALE GENOMIC DNA]</scope>
    <source>
        <strain evidence="5 6">ATCC 48635</strain>
    </source>
</reference>
<feature type="DNA-binding region" description="HMG box" evidence="2">
    <location>
        <begin position="4"/>
        <end position="72"/>
    </location>
</feature>
<dbReference type="PROSITE" id="PS50118">
    <property type="entry name" value="HMG_BOX_2"/>
    <property type="match status" value="5"/>
</dbReference>
<feature type="DNA-binding region" description="HMG box" evidence="2">
    <location>
        <begin position="295"/>
        <end position="359"/>
    </location>
</feature>
<dbReference type="PANTHER" id="PTHR48112">
    <property type="entry name" value="HIGH MOBILITY GROUP PROTEIN DSP1"/>
    <property type="match status" value="1"/>
</dbReference>
<evidence type="ECO:0000313" key="5">
    <source>
        <dbReference type="EMBL" id="OQR94605.1"/>
    </source>
</evidence>
<evidence type="ECO:0000256" key="1">
    <source>
        <dbReference type="ARBA" id="ARBA00023125"/>
    </source>
</evidence>
<proteinExistence type="predicted"/>
<sequence length="480" mass="54083">MASVRPWRNAYLHFAGNKRAEIVATRPDWGNEAVSRELGRLWKALPPLDRKVWTNLAAYDRARYLAETQVVSNTEAQPPLLHTTQNDMDLPYEAQSFLLLPHPAAMLDDALVLPPVEATPTPPAKRRHPNRAFFYFWRAQRSTVRAAHPTIPPHTLGKEISKLWRALSASEKAPWVALAAAEMPSAAAALKRKDPHAPKPPKSAFQVFVEHRIATEESLRGVPYNAVTKESAQRWRMMTDAHKAAFVRLASDDTVRYRNEVRAYRAPEPTAEPTSTKRRSDARDPRARVKKTPKRAYPRSAFVHYQLHMRSRFGELPHNEYMVTIAREWKGLSEADKRTWKEIAQAEQARLAAEPSAPSSAPLDGASLRDSLGPPSTVLPAASSGFALFVHAKKPRILQAEPHLSHNELVHKVSKLWRSLSTEEKTPWRDLAKASTPRVPATKKAELHGLDEFNLMEDLWDDEGQGAVDILYDECLPKSL</sequence>
<name>A0A1V9Z9B7_ACHHY</name>
<evidence type="ECO:0000256" key="3">
    <source>
        <dbReference type="SAM" id="MobiDB-lite"/>
    </source>
</evidence>
<comment type="caution">
    <text evidence="5">The sequence shown here is derived from an EMBL/GenBank/DDBJ whole genome shotgun (WGS) entry which is preliminary data.</text>
</comment>
<evidence type="ECO:0000259" key="4">
    <source>
        <dbReference type="PROSITE" id="PS50118"/>
    </source>
</evidence>
<evidence type="ECO:0000313" key="6">
    <source>
        <dbReference type="Proteomes" id="UP000243579"/>
    </source>
</evidence>
<gene>
    <name evidence="5" type="ORF">ACHHYP_01089</name>
</gene>
<feature type="compositionally biased region" description="Basic and acidic residues" evidence="3">
    <location>
        <begin position="278"/>
        <end position="287"/>
    </location>
</feature>
<dbReference type="PANTHER" id="PTHR48112:SF22">
    <property type="entry name" value="MITOCHONDRIAL TRANSCRIPTION FACTOR A, ISOFORM B"/>
    <property type="match status" value="1"/>
</dbReference>
<feature type="compositionally biased region" description="Low complexity" evidence="3">
    <location>
        <begin position="352"/>
        <end position="362"/>
    </location>
</feature>
<feature type="region of interest" description="Disordered" evidence="3">
    <location>
        <begin position="349"/>
        <end position="374"/>
    </location>
</feature>
<accession>A0A1V9Z9B7</accession>
<dbReference type="CDD" id="cd00084">
    <property type="entry name" value="HMG-box_SF"/>
    <property type="match status" value="4"/>
</dbReference>
<dbReference type="InterPro" id="IPR036910">
    <property type="entry name" value="HMG_box_dom_sf"/>
</dbReference>
<dbReference type="Gene3D" id="1.10.30.10">
    <property type="entry name" value="High mobility group box domain"/>
    <property type="match status" value="5"/>
</dbReference>
<evidence type="ECO:0000256" key="2">
    <source>
        <dbReference type="PROSITE-ProRule" id="PRU00267"/>
    </source>
</evidence>